<evidence type="ECO:0000313" key="3">
    <source>
        <dbReference type="Proteomes" id="UP001223420"/>
    </source>
</evidence>
<dbReference type="GO" id="GO:0003677">
    <property type="term" value="F:DNA binding"/>
    <property type="evidence" value="ECO:0007669"/>
    <property type="project" value="InterPro"/>
</dbReference>
<dbReference type="GO" id="GO:0004803">
    <property type="term" value="F:transposase activity"/>
    <property type="evidence" value="ECO:0007669"/>
    <property type="project" value="InterPro"/>
</dbReference>
<dbReference type="InterPro" id="IPR002559">
    <property type="entry name" value="Transposase_11"/>
</dbReference>
<protein>
    <submittedName>
        <fullName evidence="2">Transposase</fullName>
    </submittedName>
</protein>
<feature type="domain" description="Transposase IS4-like" evidence="1">
    <location>
        <begin position="8"/>
        <end position="147"/>
    </location>
</feature>
<dbReference type="Proteomes" id="UP001223420">
    <property type="component" value="Unassembled WGS sequence"/>
</dbReference>
<evidence type="ECO:0000313" key="2">
    <source>
        <dbReference type="EMBL" id="MDQ0546800.1"/>
    </source>
</evidence>
<accession>A0AAJ1TTX5</accession>
<name>A0AAJ1TTX5_9HYPH</name>
<dbReference type="GO" id="GO:0006313">
    <property type="term" value="P:DNA transposition"/>
    <property type="evidence" value="ECO:0007669"/>
    <property type="project" value="InterPro"/>
</dbReference>
<evidence type="ECO:0000259" key="1">
    <source>
        <dbReference type="Pfam" id="PF01609"/>
    </source>
</evidence>
<dbReference type="PANTHER" id="PTHR30007">
    <property type="entry name" value="PHP DOMAIN PROTEIN"/>
    <property type="match status" value="1"/>
</dbReference>
<organism evidence="2 3">
    <name type="scientific">Methylobacterium brachiatum</name>
    <dbReference type="NCBI Taxonomy" id="269660"/>
    <lineage>
        <taxon>Bacteria</taxon>
        <taxon>Pseudomonadati</taxon>
        <taxon>Pseudomonadota</taxon>
        <taxon>Alphaproteobacteria</taxon>
        <taxon>Hyphomicrobiales</taxon>
        <taxon>Methylobacteriaceae</taxon>
        <taxon>Methylobacterium</taxon>
    </lineage>
</organism>
<dbReference type="AlphaFoldDB" id="A0AAJ1TTX5"/>
<dbReference type="EMBL" id="JAUSWL010000018">
    <property type="protein sequence ID" value="MDQ0546800.1"/>
    <property type="molecule type" value="Genomic_DNA"/>
</dbReference>
<dbReference type="Pfam" id="PF01609">
    <property type="entry name" value="DDE_Tnp_1"/>
    <property type="match status" value="1"/>
</dbReference>
<sequence>MGEKTGPNPTDRAKCGTKRSLLTDARGTPLSVVVAGANRNDHTVMGETLEALPIARPQPSDADPQHLCLDKGYDYQEPRDLAQAFGFTLHLRTRGEEIAGKREAGKTARRWVVERAHSWLNRFRRILIRWDKKPGNYLAMLHFACAIITWRQTLPG</sequence>
<dbReference type="NCBIfam" id="NF033580">
    <property type="entry name" value="transpos_IS5_3"/>
    <property type="match status" value="1"/>
</dbReference>
<reference evidence="2" key="1">
    <citation type="submission" date="2023-07" db="EMBL/GenBank/DDBJ databases">
        <title>Genomic Encyclopedia of Type Strains, Phase IV (KMG-IV): sequencing the most valuable type-strain genomes for metagenomic binning, comparative biology and taxonomic classification.</title>
        <authorList>
            <person name="Goeker M."/>
        </authorList>
    </citation>
    <scope>NUCLEOTIDE SEQUENCE</scope>
    <source>
        <strain evidence="2">DSM 19569</strain>
    </source>
</reference>
<proteinExistence type="predicted"/>
<comment type="caution">
    <text evidence="2">The sequence shown here is derived from an EMBL/GenBank/DDBJ whole genome shotgun (WGS) entry which is preliminary data.</text>
</comment>
<gene>
    <name evidence="2" type="ORF">QO001_005752</name>
</gene>
<dbReference type="PANTHER" id="PTHR30007:SF0">
    <property type="entry name" value="TRANSPOSASE"/>
    <property type="match status" value="1"/>
</dbReference>